<sequence length="651" mass="70584">MPAKLLPVNLHGQDLLPPDTHLLSFNGNTIVPANNDIPPILPTISTAQLRQQSTFSNIQTILSSNNNTPLFVQARQGAGLVYYLAFDPGAPPLDNWDTSTGIWQAILQRALGDRLLISSGAQSYDGGPGQILTRGGVVSFLTPNISSTTSVLILLLLGYILFLGPVRMWYLRKRPTSRLHNWRIVLSTVLVFSLLSFGLAAYEKATAITNNSVSLLQINQDGTTGHMTTYMGILAPNQGDVNVQFPGENLSEPIDTPYLDHNSALSANQSSGSSSSSTQTTVTYNPNNTGMTLSNSNLWSIDPIISEQDLQLQGKLSGHLVVRDNHLLGSVQNNLPSALSDAYVLFPHTFIPLGHIDPGQTRNFDVLLHATQPVSEQTLADQIERQAGLAGQYFPFQQKKQPQTDLQKHMALLSALSGVGYSYSACEGSCLTHAITNKSTIYVTGGQIPDPNLKNDYDPLLIPGAQATLIAWADQSLNQQQGLTINNQTPQGQHTTFVQMPLKLDYSGLITIPQDSVTGNVVEISSFDAGAILPGAYTLTTGNLKFELDLPDVPHLYIGTITITVPDLITHPSGPGSGSPIHNSNIQTKIYNWQTHNWEHMQLSANDTFTTNQPENYTGQNGRILIQLASKHATQIYFGKPTLSINGNAIP</sequence>
<feature type="compositionally biased region" description="Low complexity" evidence="1">
    <location>
        <begin position="262"/>
        <end position="280"/>
    </location>
</feature>
<evidence type="ECO:0000313" key="3">
    <source>
        <dbReference type="EMBL" id="GCE16595.1"/>
    </source>
</evidence>
<name>A0A402ABX6_9CHLR</name>
<keyword evidence="2" id="KW-1133">Transmembrane helix</keyword>
<evidence type="ECO:0000313" key="4">
    <source>
        <dbReference type="Proteomes" id="UP000287188"/>
    </source>
</evidence>
<evidence type="ECO:0000256" key="2">
    <source>
        <dbReference type="SAM" id="Phobius"/>
    </source>
</evidence>
<dbReference type="Proteomes" id="UP000287188">
    <property type="component" value="Unassembled WGS sequence"/>
</dbReference>
<accession>A0A402ABX6</accession>
<evidence type="ECO:0000256" key="1">
    <source>
        <dbReference type="SAM" id="MobiDB-lite"/>
    </source>
</evidence>
<protein>
    <submittedName>
        <fullName evidence="3">Uncharacterized protein</fullName>
    </submittedName>
</protein>
<feature type="transmembrane region" description="Helical" evidence="2">
    <location>
        <begin position="151"/>
        <end position="170"/>
    </location>
</feature>
<feature type="transmembrane region" description="Helical" evidence="2">
    <location>
        <begin position="182"/>
        <end position="202"/>
    </location>
</feature>
<keyword evidence="2" id="KW-0472">Membrane</keyword>
<comment type="caution">
    <text evidence="3">The sequence shown here is derived from an EMBL/GenBank/DDBJ whole genome shotgun (WGS) entry which is preliminary data.</text>
</comment>
<organism evidence="3 4">
    <name type="scientific">Dictyobacter kobayashii</name>
    <dbReference type="NCBI Taxonomy" id="2014872"/>
    <lineage>
        <taxon>Bacteria</taxon>
        <taxon>Bacillati</taxon>
        <taxon>Chloroflexota</taxon>
        <taxon>Ktedonobacteria</taxon>
        <taxon>Ktedonobacterales</taxon>
        <taxon>Dictyobacteraceae</taxon>
        <taxon>Dictyobacter</taxon>
    </lineage>
</organism>
<feature type="region of interest" description="Disordered" evidence="1">
    <location>
        <begin position="261"/>
        <end position="289"/>
    </location>
</feature>
<keyword evidence="4" id="KW-1185">Reference proteome</keyword>
<proteinExistence type="predicted"/>
<dbReference type="EMBL" id="BIFS01000001">
    <property type="protein sequence ID" value="GCE16595.1"/>
    <property type="molecule type" value="Genomic_DNA"/>
</dbReference>
<gene>
    <name evidence="3" type="ORF">KDK_03950</name>
</gene>
<keyword evidence="2" id="KW-0812">Transmembrane</keyword>
<dbReference type="RefSeq" id="WP_126548462.1">
    <property type="nucleotide sequence ID" value="NZ_BIFS01000001.1"/>
</dbReference>
<dbReference type="AlphaFoldDB" id="A0A402ABX6"/>
<dbReference type="OrthoDB" id="137965at2"/>
<reference evidence="4" key="1">
    <citation type="submission" date="2018-12" db="EMBL/GenBank/DDBJ databases">
        <title>Tengunoibacter tsumagoiensis gen. nov., sp. nov., Dictyobacter kobayashii sp. nov., D. alpinus sp. nov., and D. joshuensis sp. nov. and description of Dictyobacteraceae fam. nov. within the order Ktedonobacterales isolated from Tengu-no-mugimeshi.</title>
        <authorList>
            <person name="Wang C.M."/>
            <person name="Zheng Y."/>
            <person name="Sakai Y."/>
            <person name="Toyoda A."/>
            <person name="Minakuchi Y."/>
            <person name="Abe K."/>
            <person name="Yokota A."/>
            <person name="Yabe S."/>
        </authorList>
    </citation>
    <scope>NUCLEOTIDE SEQUENCE [LARGE SCALE GENOMIC DNA]</scope>
    <source>
        <strain evidence="4">Uno11</strain>
    </source>
</reference>